<accession>A0ABR9WWK3</accession>
<dbReference type="InterPro" id="IPR026992">
    <property type="entry name" value="DIOX_N"/>
</dbReference>
<evidence type="ECO:0000256" key="5">
    <source>
        <dbReference type="ARBA" id="ARBA00019045"/>
    </source>
</evidence>
<comment type="cofactor">
    <cofactor evidence="1">
        <name>Fe(2+)</name>
        <dbReference type="ChEBI" id="CHEBI:29033"/>
    </cofactor>
</comment>
<protein>
    <recommendedName>
        <fullName evidence="5">2-oxoglutarate-dependent ethylene/succinate-forming enzyme</fullName>
        <ecNumber evidence="4">1.13.12.19</ecNumber>
        <ecNumber evidence="3">1.14.20.7</ecNumber>
    </recommendedName>
    <alternativeName>
        <fullName evidence="7">2-oxoglutarate dioxygenase (ethylene-forming)</fullName>
    </alternativeName>
    <alternativeName>
        <fullName evidence="8">2-oxoglutarate/L-arginine monooxygenase/decarboxylase (succinate-forming)</fullName>
    </alternativeName>
</protein>
<dbReference type="Pfam" id="PF03171">
    <property type="entry name" value="2OG-FeII_Oxy"/>
    <property type="match status" value="1"/>
</dbReference>
<comment type="similarity">
    <text evidence="11">Belongs to the iron/ascorbate-dependent oxidoreductase family.</text>
</comment>
<dbReference type="InterPro" id="IPR044861">
    <property type="entry name" value="IPNS-like_FE2OG_OXY"/>
</dbReference>
<evidence type="ECO:0000256" key="12">
    <source>
        <dbReference type="SAM" id="MobiDB-lite"/>
    </source>
</evidence>
<evidence type="ECO:0000256" key="6">
    <source>
        <dbReference type="ARBA" id="ARBA00022666"/>
    </source>
</evidence>
<dbReference type="RefSeq" id="WP_194132973.1">
    <property type="nucleotide sequence ID" value="NZ_JADFFK010000001.1"/>
</dbReference>
<dbReference type="Pfam" id="PF14226">
    <property type="entry name" value="DIOX_N"/>
    <property type="match status" value="1"/>
</dbReference>
<dbReference type="InterPro" id="IPR027443">
    <property type="entry name" value="IPNS-like_sf"/>
</dbReference>
<evidence type="ECO:0000256" key="7">
    <source>
        <dbReference type="ARBA" id="ARBA00031011"/>
    </source>
</evidence>
<evidence type="ECO:0000313" key="15">
    <source>
        <dbReference type="Proteomes" id="UP000607796"/>
    </source>
</evidence>
<sequence>MIPVLDFEDLDDDPEGFAFALGQACREDGFFLLANPPIPEALMARVFAASEAFFALPESRKAQLGISSNARNRGWAGLGSEQQDGASHPDRKEAFNIGLDLPANDPRVLAGEPFRGPNLWPDLPDFRDAMLAYYAAAMALGIKLHEAVAMDLGVPQGFFAQHFTEPMATLRLLHYPPGTGATDERGASAHTDYGALTLLATDGEPGLQVRPRGGHWMDVPQLPGALIVNIGDCLMRWTNDIYVSTTHRVLPPVRTRHSVAFFLDPNPESLIAALPGTGTPVYPPVRAVDYLRWRLESTEPEAEQAESGAAEIPAHQAGQAAGAAP</sequence>
<feature type="domain" description="Fe2OG dioxygenase" evidence="13">
    <location>
        <begin position="165"/>
        <end position="265"/>
    </location>
</feature>
<organism evidence="14 15">
    <name type="scientific">Salipiger mangrovisoli</name>
    <dbReference type="NCBI Taxonomy" id="2865933"/>
    <lineage>
        <taxon>Bacteria</taxon>
        <taxon>Pseudomonadati</taxon>
        <taxon>Pseudomonadota</taxon>
        <taxon>Alphaproteobacteria</taxon>
        <taxon>Rhodobacterales</taxon>
        <taxon>Roseobacteraceae</taxon>
        <taxon>Salipiger</taxon>
    </lineage>
</organism>
<evidence type="ECO:0000256" key="4">
    <source>
        <dbReference type="ARBA" id="ARBA00012531"/>
    </source>
</evidence>
<comment type="caution">
    <text evidence="14">The sequence shown here is derived from an EMBL/GenBank/DDBJ whole genome shotgun (WGS) entry which is preliminary data.</text>
</comment>
<evidence type="ECO:0000256" key="11">
    <source>
        <dbReference type="RuleBase" id="RU003682"/>
    </source>
</evidence>
<dbReference type="PROSITE" id="PS51471">
    <property type="entry name" value="FE2OG_OXY"/>
    <property type="match status" value="1"/>
</dbReference>
<feature type="compositionally biased region" description="Low complexity" evidence="12">
    <location>
        <begin position="314"/>
        <end position="325"/>
    </location>
</feature>
<dbReference type="PRINTS" id="PR00682">
    <property type="entry name" value="IPNSYNTHASE"/>
</dbReference>
<dbReference type="Gene3D" id="2.60.120.330">
    <property type="entry name" value="B-lactam Antibiotic, Isopenicillin N Synthase, Chain"/>
    <property type="match status" value="1"/>
</dbReference>
<dbReference type="Proteomes" id="UP000607796">
    <property type="component" value="Unassembled WGS sequence"/>
</dbReference>
<dbReference type="InterPro" id="IPR050231">
    <property type="entry name" value="Iron_ascorbate_oxido_reductase"/>
</dbReference>
<feature type="region of interest" description="Disordered" evidence="12">
    <location>
        <begin position="298"/>
        <end position="325"/>
    </location>
</feature>
<evidence type="ECO:0000256" key="8">
    <source>
        <dbReference type="ARBA" id="ARBA00031282"/>
    </source>
</evidence>
<evidence type="ECO:0000256" key="1">
    <source>
        <dbReference type="ARBA" id="ARBA00001954"/>
    </source>
</evidence>
<evidence type="ECO:0000259" key="13">
    <source>
        <dbReference type="PROSITE" id="PS51471"/>
    </source>
</evidence>
<dbReference type="InterPro" id="IPR005123">
    <property type="entry name" value="Oxoglu/Fe-dep_dioxygenase_dom"/>
</dbReference>
<evidence type="ECO:0000256" key="3">
    <source>
        <dbReference type="ARBA" id="ARBA00012293"/>
    </source>
</evidence>
<dbReference type="EMBL" id="JADFFK010000001">
    <property type="protein sequence ID" value="MBE9635661.1"/>
    <property type="molecule type" value="Genomic_DNA"/>
</dbReference>
<keyword evidence="15" id="KW-1185">Reference proteome</keyword>
<comment type="catalytic activity">
    <reaction evidence="10">
        <text>L-arginine + 2-oxoglutarate + O2 = guanidine + L-glutamate 5-semialdehyde + succinate + CO2</text>
        <dbReference type="Rhea" id="RHEA:31535"/>
        <dbReference type="ChEBI" id="CHEBI:15379"/>
        <dbReference type="ChEBI" id="CHEBI:16526"/>
        <dbReference type="ChEBI" id="CHEBI:16810"/>
        <dbReference type="ChEBI" id="CHEBI:30031"/>
        <dbReference type="ChEBI" id="CHEBI:30087"/>
        <dbReference type="ChEBI" id="CHEBI:32682"/>
        <dbReference type="ChEBI" id="CHEBI:58066"/>
        <dbReference type="EC" id="1.14.20.7"/>
    </reaction>
</comment>
<evidence type="ECO:0000256" key="2">
    <source>
        <dbReference type="ARBA" id="ARBA00004767"/>
    </source>
</evidence>
<keyword evidence="11" id="KW-0408">Iron</keyword>
<comment type="pathway">
    <text evidence="2">Alkene biosynthesis; ethylene biosynthesis via 2-oxoglutarate.</text>
</comment>
<evidence type="ECO:0000313" key="14">
    <source>
        <dbReference type="EMBL" id="MBE9635661.1"/>
    </source>
</evidence>
<dbReference type="EC" id="1.14.20.7" evidence="3"/>
<dbReference type="SUPFAM" id="SSF51197">
    <property type="entry name" value="Clavaminate synthase-like"/>
    <property type="match status" value="1"/>
</dbReference>
<evidence type="ECO:0000256" key="9">
    <source>
        <dbReference type="ARBA" id="ARBA00047725"/>
    </source>
</evidence>
<keyword evidence="11" id="KW-0479">Metal-binding</keyword>
<keyword evidence="6" id="KW-0266">Ethylene biosynthesis</keyword>
<gene>
    <name evidence="14" type="ORF">IQ782_02285</name>
</gene>
<dbReference type="PANTHER" id="PTHR47990">
    <property type="entry name" value="2-OXOGLUTARATE (2OG) AND FE(II)-DEPENDENT OXYGENASE SUPERFAMILY PROTEIN-RELATED"/>
    <property type="match status" value="1"/>
</dbReference>
<proteinExistence type="inferred from homology"/>
<evidence type="ECO:0000256" key="10">
    <source>
        <dbReference type="ARBA" id="ARBA00049359"/>
    </source>
</evidence>
<dbReference type="EC" id="1.13.12.19" evidence="4"/>
<name>A0ABR9WWK3_9RHOB</name>
<reference evidence="14 15" key="1">
    <citation type="journal article" date="2021" name="Int. J. Syst. Evol. Microbiol.">
        <title>Salipiger mangrovisoli sp. nov., isolated from mangrove soil and the proposal for the reclassification of Paraphaeobacter pallidus as Salipiger pallidus comb. nov.</title>
        <authorList>
            <person name="Du J."/>
            <person name="Liu Y."/>
            <person name="Pei T."/>
            <person name="Deng M.R."/>
            <person name="Zhu H."/>
        </authorList>
    </citation>
    <scope>NUCLEOTIDE SEQUENCE [LARGE SCALE GENOMIC DNA]</scope>
    <source>
        <strain evidence="14 15">6D45A</strain>
    </source>
</reference>
<keyword evidence="11" id="KW-0560">Oxidoreductase</keyword>
<comment type="catalytic activity">
    <reaction evidence="9">
        <text>2-oxoglutarate + O2 + 2 H(+) = ethene + 3 CO2 + H2O</text>
        <dbReference type="Rhea" id="RHEA:31523"/>
        <dbReference type="ChEBI" id="CHEBI:15377"/>
        <dbReference type="ChEBI" id="CHEBI:15378"/>
        <dbReference type="ChEBI" id="CHEBI:15379"/>
        <dbReference type="ChEBI" id="CHEBI:16526"/>
        <dbReference type="ChEBI" id="CHEBI:16810"/>
        <dbReference type="ChEBI" id="CHEBI:18153"/>
        <dbReference type="EC" id="1.13.12.19"/>
    </reaction>
</comment>